<evidence type="ECO:0000313" key="2">
    <source>
        <dbReference type="EMBL" id="KAL2068385.1"/>
    </source>
</evidence>
<reference evidence="2 3" key="1">
    <citation type="journal article" date="2024" name="Commun. Biol.">
        <title>Comparative genomic analysis of thermophilic fungi reveals convergent evolutionary adaptations and gene losses.</title>
        <authorList>
            <person name="Steindorff A.S."/>
            <person name="Aguilar-Pontes M.V."/>
            <person name="Robinson A.J."/>
            <person name="Andreopoulos B."/>
            <person name="LaButti K."/>
            <person name="Kuo A."/>
            <person name="Mondo S."/>
            <person name="Riley R."/>
            <person name="Otillar R."/>
            <person name="Haridas S."/>
            <person name="Lipzen A."/>
            <person name="Grimwood J."/>
            <person name="Schmutz J."/>
            <person name="Clum A."/>
            <person name="Reid I.D."/>
            <person name="Moisan M.C."/>
            <person name="Butler G."/>
            <person name="Nguyen T.T.M."/>
            <person name="Dewar K."/>
            <person name="Conant G."/>
            <person name="Drula E."/>
            <person name="Henrissat B."/>
            <person name="Hansel C."/>
            <person name="Singer S."/>
            <person name="Hutchinson M.I."/>
            <person name="de Vries R.P."/>
            <person name="Natvig D.O."/>
            <person name="Powell A.J."/>
            <person name="Tsang A."/>
            <person name="Grigoriev I.V."/>
        </authorList>
    </citation>
    <scope>NUCLEOTIDE SEQUENCE [LARGE SCALE GENOMIC DNA]</scope>
    <source>
        <strain evidence="2 3">CBS 494.80</strain>
    </source>
</reference>
<evidence type="ECO:0000259" key="1">
    <source>
        <dbReference type="Pfam" id="PF20150"/>
    </source>
</evidence>
<dbReference type="InterPro" id="IPR045518">
    <property type="entry name" value="2EXR"/>
</dbReference>
<name>A0ABR4CEL7_9HELO</name>
<protein>
    <recommendedName>
        <fullName evidence="1">2EXR domain-containing protein</fullName>
    </recommendedName>
</protein>
<gene>
    <name evidence="2" type="ORF">VTL71DRAFT_16483</name>
</gene>
<comment type="caution">
    <text evidence="2">The sequence shown here is derived from an EMBL/GenBank/DDBJ whole genome shotgun (WGS) entry which is preliminary data.</text>
</comment>
<accession>A0ABR4CEL7</accession>
<keyword evidence="3" id="KW-1185">Reference proteome</keyword>
<dbReference type="EMBL" id="JAZHXI010000009">
    <property type="protein sequence ID" value="KAL2068385.1"/>
    <property type="molecule type" value="Genomic_DNA"/>
</dbReference>
<feature type="domain" description="2EXR" evidence="1">
    <location>
        <begin position="7"/>
        <end position="55"/>
    </location>
</feature>
<dbReference type="Pfam" id="PF20150">
    <property type="entry name" value="2EXR"/>
    <property type="match status" value="1"/>
</dbReference>
<organism evidence="2 3">
    <name type="scientific">Oculimacula yallundae</name>
    <dbReference type="NCBI Taxonomy" id="86028"/>
    <lineage>
        <taxon>Eukaryota</taxon>
        <taxon>Fungi</taxon>
        <taxon>Dikarya</taxon>
        <taxon>Ascomycota</taxon>
        <taxon>Pezizomycotina</taxon>
        <taxon>Leotiomycetes</taxon>
        <taxon>Helotiales</taxon>
        <taxon>Ploettnerulaceae</taxon>
        <taxon>Oculimacula</taxon>
    </lineage>
</organism>
<dbReference type="Proteomes" id="UP001595075">
    <property type="component" value="Unassembled WGS sequence"/>
</dbReference>
<sequence>MRTTTISTTRPPAVLGVCQEARRIGLTAYKIMEISETDGQWQPPPIYVNPHCDIIYRGRRACLNGDPFYILCWNPKTGVTRQTFSVSVPLQGIEVVAIHLKYIAKSATKVRRSTISPSARIIPKLPRFQCPALHQSIGKSVFSEVTFVPLSTDLKYLSPREKGALGEVERLKVGMAEYWKDESHGNTHIRPHEYDNGRSALQLTLSPKSPKKTKNTTIPSLHPSTVSVEHLTRSHPHIPTPKSIDVGSRLSFWKSGSDTVVMNLSLAVPNNSIRRWTADNKIVSLGMHWKYAASFSKGDDAKAAMENLREIVVLVGKEVADCAMTLVPIDENGSSQISVGVDTREILGALDYAKALRKDVDRHEKGWEGLEYSGE</sequence>
<proteinExistence type="predicted"/>
<evidence type="ECO:0000313" key="3">
    <source>
        <dbReference type="Proteomes" id="UP001595075"/>
    </source>
</evidence>